<name>A0A0S4UPI2_RALSL</name>
<organism evidence="2">
    <name type="scientific">Ralstonia solanacearum</name>
    <name type="common">Pseudomonas solanacearum</name>
    <dbReference type="NCBI Taxonomy" id="305"/>
    <lineage>
        <taxon>Bacteria</taxon>
        <taxon>Pseudomonadati</taxon>
        <taxon>Pseudomonadota</taxon>
        <taxon>Betaproteobacteria</taxon>
        <taxon>Burkholderiales</taxon>
        <taxon>Burkholderiaceae</taxon>
        <taxon>Ralstonia</taxon>
        <taxon>Ralstonia solanacearum species complex</taxon>
    </lineage>
</organism>
<protein>
    <submittedName>
        <fullName evidence="2">Uncharacterized protein</fullName>
    </submittedName>
</protein>
<reference evidence="2" key="1">
    <citation type="submission" date="2015-10" db="EMBL/GenBank/DDBJ databases">
        <authorList>
            <person name="Gilbert D.G."/>
        </authorList>
    </citation>
    <scope>NUCLEOTIDE SEQUENCE</scope>
    <source>
        <strain evidence="2">Phyl III-seqv23</strain>
    </source>
</reference>
<feature type="region of interest" description="Disordered" evidence="1">
    <location>
        <begin position="62"/>
        <end position="85"/>
    </location>
</feature>
<gene>
    <name evidence="2" type="ORF">RUN1744_v1_570016</name>
    <name evidence="3" type="ORF">TD1301_v1_1850002</name>
</gene>
<evidence type="ECO:0000313" key="3">
    <source>
        <dbReference type="EMBL" id="CUV36066.1"/>
    </source>
</evidence>
<feature type="compositionally biased region" description="Basic residues" evidence="1">
    <location>
        <begin position="67"/>
        <end position="79"/>
    </location>
</feature>
<accession>A0A0S4UPI2</accession>
<dbReference type="EMBL" id="LN899823">
    <property type="protein sequence ID" value="CUV24066.1"/>
    <property type="molecule type" value="Genomic_DNA"/>
</dbReference>
<proteinExistence type="predicted"/>
<dbReference type="AlphaFoldDB" id="A0A0S4UPI2"/>
<evidence type="ECO:0000256" key="1">
    <source>
        <dbReference type="SAM" id="MobiDB-lite"/>
    </source>
</evidence>
<sequence>MGWRHALTTDICSTGNGARALPELRQLSAVFPHLCWSPDVTRPPVGHCRLYLKQEHRHEREVLPNRLQRRARHAGRCRGKRDQHW</sequence>
<evidence type="ECO:0000313" key="2">
    <source>
        <dbReference type="EMBL" id="CUV24066.1"/>
    </source>
</evidence>
<dbReference type="EMBL" id="LN899825">
    <property type="protein sequence ID" value="CUV36066.1"/>
    <property type="molecule type" value="Genomic_DNA"/>
</dbReference>